<sequence length="194" mass="20206">MKAEALAVALAAMLTVVGGAAAVTGTGATNAMTATNADAGAAGSADVAATYENGTVTVTVTRGGEAVENATVETADGEYTTDANGIVVAENVSVGDELEVEVDGEGFDGEVEYVVDDGGLTLVEEEYEYETADGNADDREENAEDGEENADDEAEDSDDEEDEEEDDDDEEEEDDEEEADDEDDDADDDEEDDE</sequence>
<dbReference type="GeneID" id="79267047"/>
<dbReference type="EMBL" id="JBHTAP010000001">
    <property type="protein sequence ID" value="MFC7235354.1"/>
    <property type="molecule type" value="Genomic_DNA"/>
</dbReference>
<dbReference type="AlphaFoldDB" id="A0ABD5ZP99"/>
<accession>A0ABD5ZP99</accession>
<gene>
    <name evidence="2" type="ORF">ACFQJ4_08525</name>
</gene>
<feature type="region of interest" description="Disordered" evidence="1">
    <location>
        <begin position="129"/>
        <end position="194"/>
    </location>
</feature>
<name>A0ABD5ZP99_9EURY</name>
<evidence type="ECO:0000313" key="2">
    <source>
        <dbReference type="EMBL" id="MFC7235354.1"/>
    </source>
</evidence>
<protein>
    <submittedName>
        <fullName evidence="2">Uncharacterized protein</fullName>
    </submittedName>
</protein>
<keyword evidence="3" id="KW-1185">Reference proteome</keyword>
<reference evidence="2 3" key="1">
    <citation type="journal article" date="2019" name="Int. J. Syst. Evol. Microbiol.">
        <title>The Global Catalogue of Microorganisms (GCM) 10K type strain sequencing project: providing services to taxonomists for standard genome sequencing and annotation.</title>
        <authorList>
            <consortium name="The Broad Institute Genomics Platform"/>
            <consortium name="The Broad Institute Genome Sequencing Center for Infectious Disease"/>
            <person name="Wu L."/>
            <person name="Ma J."/>
        </authorList>
    </citation>
    <scope>NUCLEOTIDE SEQUENCE [LARGE SCALE GENOMIC DNA]</scope>
    <source>
        <strain evidence="2 3">DT85</strain>
    </source>
</reference>
<organism evidence="2 3">
    <name type="scientific">Halosegnis marinus</name>
    <dbReference type="NCBI Taxonomy" id="3034023"/>
    <lineage>
        <taxon>Archaea</taxon>
        <taxon>Methanobacteriati</taxon>
        <taxon>Methanobacteriota</taxon>
        <taxon>Stenosarchaea group</taxon>
        <taxon>Halobacteria</taxon>
        <taxon>Halobacteriales</taxon>
        <taxon>Natronomonadaceae</taxon>
        <taxon>Halosegnis</taxon>
    </lineage>
</organism>
<dbReference type="Proteomes" id="UP001596398">
    <property type="component" value="Unassembled WGS sequence"/>
</dbReference>
<proteinExistence type="predicted"/>
<feature type="compositionally biased region" description="Acidic residues" evidence="1">
    <location>
        <begin position="138"/>
        <end position="194"/>
    </location>
</feature>
<evidence type="ECO:0000256" key="1">
    <source>
        <dbReference type="SAM" id="MobiDB-lite"/>
    </source>
</evidence>
<evidence type="ECO:0000313" key="3">
    <source>
        <dbReference type="Proteomes" id="UP001596398"/>
    </source>
</evidence>
<dbReference type="RefSeq" id="WP_276233482.1">
    <property type="nucleotide sequence ID" value="NZ_CP119802.1"/>
</dbReference>
<comment type="caution">
    <text evidence="2">The sequence shown here is derived from an EMBL/GenBank/DDBJ whole genome shotgun (WGS) entry which is preliminary data.</text>
</comment>